<dbReference type="InterPro" id="IPR000403">
    <property type="entry name" value="PI3/4_kinase_cat_dom"/>
</dbReference>
<dbReference type="Gene3D" id="3.30.1010.10">
    <property type="entry name" value="Phosphatidylinositol 3-kinase Catalytic Subunit, Chain A, domain 4"/>
    <property type="match status" value="1"/>
</dbReference>
<dbReference type="SUPFAM" id="SSF48371">
    <property type="entry name" value="ARM repeat"/>
    <property type="match status" value="2"/>
</dbReference>
<feature type="region of interest" description="Disordered" evidence="8">
    <location>
        <begin position="2659"/>
        <end position="2700"/>
    </location>
</feature>
<dbReference type="PROSITE" id="PS51545">
    <property type="entry name" value="PIK_HELICAL"/>
    <property type="match status" value="1"/>
</dbReference>
<dbReference type="GO" id="GO:0048015">
    <property type="term" value="P:phosphatidylinositol-mediated signaling"/>
    <property type="evidence" value="ECO:0007669"/>
    <property type="project" value="TreeGrafter"/>
</dbReference>
<dbReference type="OrthoDB" id="10264149at2759"/>
<dbReference type="Pfam" id="PF02301">
    <property type="entry name" value="HORMA"/>
    <property type="match status" value="1"/>
</dbReference>
<comment type="similarity">
    <text evidence="2">Belongs to the PI3/PI4-kinase family. Type III PI4K subfamily.</text>
</comment>
<feature type="domain" description="PIK helical" evidence="11">
    <location>
        <begin position="1395"/>
        <end position="1571"/>
    </location>
</feature>
<evidence type="ECO:0000256" key="4">
    <source>
        <dbReference type="ARBA" id="ARBA00022679"/>
    </source>
</evidence>
<name>A0A8H7Y5D8_PSICU</name>
<protein>
    <recommendedName>
        <fullName evidence="3">1-phosphatidylinositol 4-kinase</fullName>
        <ecNumber evidence="3">2.7.1.67</ecNumber>
    </recommendedName>
</protein>
<dbReference type="InterPro" id="IPR036570">
    <property type="entry name" value="HORMA_dom_sf"/>
</dbReference>
<dbReference type="Gene3D" id="1.10.1070.11">
    <property type="entry name" value="Phosphatidylinositol 3-/4-kinase, catalytic domain"/>
    <property type="match status" value="1"/>
</dbReference>
<dbReference type="PROSITE" id="PS00915">
    <property type="entry name" value="PI3_4_KINASE_1"/>
    <property type="match status" value="1"/>
</dbReference>
<keyword evidence="7" id="KW-0067">ATP-binding</keyword>
<dbReference type="PANTHER" id="PTHR10048">
    <property type="entry name" value="PHOSPHATIDYLINOSITOL KINASE"/>
    <property type="match status" value="1"/>
</dbReference>
<feature type="region of interest" description="Disordered" evidence="8">
    <location>
        <begin position="1968"/>
        <end position="1992"/>
    </location>
</feature>
<comment type="catalytic activity">
    <reaction evidence="1">
        <text>a 1,2-diacyl-sn-glycero-3-phospho-(1D-myo-inositol) + ATP = a 1,2-diacyl-sn-glycero-3-phospho-(1D-myo-inositol 4-phosphate) + ADP + H(+)</text>
        <dbReference type="Rhea" id="RHEA:19877"/>
        <dbReference type="ChEBI" id="CHEBI:15378"/>
        <dbReference type="ChEBI" id="CHEBI:30616"/>
        <dbReference type="ChEBI" id="CHEBI:57880"/>
        <dbReference type="ChEBI" id="CHEBI:58178"/>
        <dbReference type="ChEBI" id="CHEBI:456216"/>
        <dbReference type="EC" id="2.7.1.67"/>
    </reaction>
</comment>
<keyword evidence="4" id="KW-0808">Transferase</keyword>
<feature type="domain" description="PI3K/PI4K catalytic" evidence="9">
    <location>
        <begin position="1672"/>
        <end position="1942"/>
    </location>
</feature>
<dbReference type="Gene3D" id="3.30.40.10">
    <property type="entry name" value="Zinc/RING finger domain, C3HC4 (zinc finger)"/>
    <property type="match status" value="1"/>
</dbReference>
<dbReference type="FunFam" id="3.30.1010.10:FF:000014">
    <property type="entry name" value="Phosphatidylinositol 4-kinase STT4"/>
    <property type="match status" value="1"/>
</dbReference>
<dbReference type="Pfam" id="PF19274">
    <property type="entry name" value="PI4K_N"/>
    <property type="match status" value="3"/>
</dbReference>
<dbReference type="InterPro" id="IPR011009">
    <property type="entry name" value="Kinase-like_dom_sf"/>
</dbReference>
<evidence type="ECO:0000256" key="3">
    <source>
        <dbReference type="ARBA" id="ARBA00012169"/>
    </source>
</evidence>
<dbReference type="InterPro" id="IPR003511">
    <property type="entry name" value="HORMA_dom"/>
</dbReference>
<dbReference type="SMART" id="SM00146">
    <property type="entry name" value="PI3Kc"/>
    <property type="match status" value="1"/>
</dbReference>
<dbReference type="SUPFAM" id="SSF56019">
    <property type="entry name" value="The spindle assembly checkpoint protein mad2"/>
    <property type="match status" value="1"/>
</dbReference>
<dbReference type="PANTHER" id="PTHR10048:SF15">
    <property type="entry name" value="PHOSPHATIDYLINOSITOL 4-KINASE ALPHA"/>
    <property type="match status" value="1"/>
</dbReference>
<evidence type="ECO:0000259" key="9">
    <source>
        <dbReference type="PROSITE" id="PS50290"/>
    </source>
</evidence>
<dbReference type="PROSITE" id="PS00916">
    <property type="entry name" value="PI3_4_KINASE_2"/>
    <property type="match status" value="1"/>
</dbReference>
<evidence type="ECO:0000259" key="11">
    <source>
        <dbReference type="PROSITE" id="PS51545"/>
    </source>
</evidence>
<dbReference type="FunFam" id="1.25.40.70:FF:000011">
    <property type="entry name" value="Phosphatidylinositol 4-kinase alpha"/>
    <property type="match status" value="1"/>
</dbReference>
<feature type="domain" description="HORMA" evidence="10">
    <location>
        <begin position="1965"/>
        <end position="2193"/>
    </location>
</feature>
<dbReference type="InterPro" id="IPR013083">
    <property type="entry name" value="Znf_RING/FYVE/PHD"/>
</dbReference>
<dbReference type="Gene3D" id="3.30.900.10">
    <property type="entry name" value="HORMA domain"/>
    <property type="match status" value="1"/>
</dbReference>
<dbReference type="InterPro" id="IPR045495">
    <property type="entry name" value="PI4K_N"/>
</dbReference>
<dbReference type="SUPFAM" id="SSF57903">
    <property type="entry name" value="FYVE/PHD zinc finger"/>
    <property type="match status" value="1"/>
</dbReference>
<dbReference type="Pfam" id="PF00613">
    <property type="entry name" value="PI3Ka"/>
    <property type="match status" value="1"/>
</dbReference>
<dbReference type="InterPro" id="IPR001263">
    <property type="entry name" value="PI3K_accessory_dom"/>
</dbReference>
<dbReference type="Gene3D" id="1.25.40.70">
    <property type="entry name" value="Phosphatidylinositol 3-kinase, accessory domain (PIK)"/>
    <property type="match status" value="1"/>
</dbReference>
<dbReference type="Pfam" id="PF00454">
    <property type="entry name" value="PI3_PI4_kinase"/>
    <property type="match status" value="1"/>
</dbReference>
<dbReference type="EC" id="2.7.1.67" evidence="3"/>
<dbReference type="InterPro" id="IPR016024">
    <property type="entry name" value="ARM-type_fold"/>
</dbReference>
<sequence>MDCLEFNIHQRILSDIATNDEGDFVEQVLSSRVQTRVDAVIQEEENKDDIEGVEQGQNYERVYMSARRVQCNIGFADLVVNFPDSRVNTSLHSVMMSLIDILRDVPYIDFDKSLSWTDWSLPDQLVFSTISAILRLSNEHRQYCERATAAIFFFVSVSVQKIHSSSSLDVLTQLMPALHGFYRAISSTSYCWTLAQWETLTLHLKVLCSSKTIERLNHLLVDILQQENADTETLRHIQTFVTRYVGQGRPLSGHFIVCCVLETEWTVLAQVLAPSTNSRSAVVEAAAANKAWLSLTKNAALELDIESEQTKDVLKSTIKYALQCFNDLLLQIEEMEAAPSVDTCAWETVSESLKLASICCLALREIDEQLYSRILLLLSTDSPISDNLAQEAALKATTVLVRSFPDIAPNMVGHLRRFVTSPLPLFEYGFHSESRVPPPLSAAAKCLALCIRLAPGDDLIMSNMYSLLNYIAATSKDIYDSASVHSHGYSLISHGQSNLHSLESGLRGLSEDEKRLIGISTISAVTRLALEFKMEEVTRLTISMLLQRLPSAEPTVEAAIAYNLVDLALVAPLSAFNDIVKAFSTINRSANPDDPRFSNNMVLAAQTRLAQDLHQRPELYESYLIELLTLFADKGVAIQNLKILNHHVKIDDMVEQLASLLLPIDALLGHRDFNPHENPSKEVMTLFRNTWFLCILFGFTTEDTSGASAMDWLKPALARIAIKTPSMVVEESHDAVASDVEYNSVIRQEYSNTVISTHRACLAGYISYRASDIRYLSSGQVIFVLTLHDIESMRSAFGYPSSLVSYFINDSLNSHPGLSACMESLAEKVIRDAIIDLNSKASQQALPKHLSTELLALVVLSTHRIAKARDIASKYLNRLITSFPSLMCDPTLVFAILEVLTLLQRSCENEYIDEYNPTYEFHSDRSGITLQLTDSYQVRNDILGQLQRNANTWFELALGRAPMELQSTLQKYLAVNQSLAGINSAELGASMAEKFGRAIGPVHRQLPSLSSLSQWKIDASKILSSQIAIKGYFAGEVAGVRLANREGTDKLVNPPPQDAPPTEINALKSKLHNTLKEIKGKNSKLTINDLRRLLFRCAATLIALEKNDYDLIHYLARLPFGVATPSAIASGIDVWSWVIAEKSQVEVALMGEILSAWSDTIQLHSGLFSKSLNYDDPFFHPISYSPTDKETIDRGLAHARRVLTPHALVLQMLFSRLQAARYHRPSVMLIIQHLVLRTCRAYKSLSTHALSREARFSFLLFGFETLKSSHLDAYCENILRECLYTVAFSWFSVRPQWSYGANRVQVDADIKVLSQFLAYLQSDSVRGGLTISSLSVSRFTSSYYAERMRIFNLPLRLLTESEIFRLSVWGNATNDAKKGGDIIGNTERTLLDSSWVSIARTAWRINPAIAVYLVERFKNPIVRHEVGKLVRSSTIDVLEVPEALTFLLGDKLDPNVRRDLKHLLLWSPVPPIIANTFFERRFNSDPLVLQYAHRVLAQHPVELTFFFIPQVVQALRYDDLGYVSRFIFETAKISQLFCHQIIWNMKANCYKDDAAEIEDPMKPLLDAMTEKVVLSLSGEARAFYDREFSFFNEVTSISGKLKPYIKKTKPEKKAKIDEEMAKINVDVGVYLPSNPDGIVIDIDKKSGKPLQSHAKAPFMATFKVRKERIQINSDPDSLLNGEGGGIETRAEYDVWQQAIFKVGDDCRQDVLALQVIAMFKNIFTSVGLTLYLFPYRVTATAPGCGVIDVVPNATSRDEMGRAKVNDLQDFFVAKYGGQDTTSFQKARLNFIQSMAAYSVACYILQIKDRHNGNIMIDGDGHIIHIVFLYLPTVLPAFLRPGGVKFEPHSFKLNHEMVVLMGGRGSQGYQMFQNLTVKAFLAIRPFAEQIISTVQLMLDTGLPSFKGEPTIKRLRDRFALQLNERQAAEFMMGIIRNAHENVRSTAYDEFQRRTINLLPEENFASSHFTSIDGSDQDSSEWGLSQSEGSFDSASSRRTVNSFKTMTITRGYTDEGDKILNYLEYGVFDALEKRFLRSFIFAIYLDNKDPCNIVEAYTFNFKYLSVPGSEVPFPVMSMTDAMSSSTRRNVEDPVTRAIKNGRAPTLKDVKNSVKSMLKTLIQAMHHMDLLPKRRFATFKLFYTEETPADYEPPNFQAGDVDKDRWYFMTHDLDEVPERCSIGKFDAGHHLVKLSVTSIASYLPSSTIHDHATFSGITSQPGHQALSAVQEADLRENDVHKQLEDAEQRNLLWAVEDLSDRDADGEDDTDYMQDSNEQCLPVGIRNINGEIEAIPMNKRTVEQHFSGLIENIPKRLHEIVAQEIPKGAHLDETQPLLATGDYNTVDNDTGRALNSRSPEQPRSSPFSNAPTTPTPHDFDPEMLKSMSIGGQDDIEMLDLETQVREETSSAPDLFPPEGSQDNTNNHESDDNGLDCDCGISLEDLCCYCEGGCKKWFHVWCMGYHSIDDPRMPTKFVCFDCRMQKDITWELIKIEIYPRMLSKFKELALFRRAIKVAQKEQKFTSFQFSKSFAHGDMELTSQMLKKLEEDELVLLESTSLDDMGLTITSHSKKGKNNKGKSVGKQPRPRRNMQKTLYVFNRNAVTKSQYLDCFNPDDKELERRLLGVPELVDRTKKTTQKLFEGQTAGLEGVHQQMRAESIDRPINDSNDTQTQDETQQIQSRVQKRSAPLRDDTNDTNPVRPKKIKMSLAVGVDLAE</sequence>
<dbReference type="EMBL" id="JAFIQS010000003">
    <property type="protein sequence ID" value="KAG5171269.1"/>
    <property type="molecule type" value="Genomic_DNA"/>
</dbReference>
<accession>A0A8H7Y5D8</accession>
<evidence type="ECO:0000256" key="5">
    <source>
        <dbReference type="ARBA" id="ARBA00022741"/>
    </source>
</evidence>
<dbReference type="GO" id="GO:0005886">
    <property type="term" value="C:plasma membrane"/>
    <property type="evidence" value="ECO:0007669"/>
    <property type="project" value="TreeGrafter"/>
</dbReference>
<gene>
    <name evidence="12" type="ORF">JR316_003354</name>
</gene>
<evidence type="ECO:0000256" key="8">
    <source>
        <dbReference type="SAM" id="MobiDB-lite"/>
    </source>
</evidence>
<keyword evidence="6" id="KW-0418">Kinase</keyword>
<feature type="compositionally biased region" description="Polar residues" evidence="8">
    <location>
        <begin position="1978"/>
        <end position="1992"/>
    </location>
</feature>
<evidence type="ECO:0000256" key="6">
    <source>
        <dbReference type="ARBA" id="ARBA00022777"/>
    </source>
</evidence>
<dbReference type="InterPro" id="IPR015433">
    <property type="entry name" value="PI3/4_kinase"/>
</dbReference>
<dbReference type="InterPro" id="IPR036940">
    <property type="entry name" value="PI3/4_kinase_cat_sf"/>
</dbReference>
<evidence type="ECO:0000259" key="10">
    <source>
        <dbReference type="PROSITE" id="PS50815"/>
    </source>
</evidence>
<feature type="region of interest" description="Disordered" evidence="8">
    <location>
        <begin position="2336"/>
        <end position="2382"/>
    </location>
</feature>
<organism evidence="12">
    <name type="scientific">Psilocybe cubensis</name>
    <name type="common">Psychedelic mushroom</name>
    <name type="synonym">Stropharia cubensis</name>
    <dbReference type="NCBI Taxonomy" id="181762"/>
    <lineage>
        <taxon>Eukaryota</taxon>
        <taxon>Fungi</taxon>
        <taxon>Dikarya</taxon>
        <taxon>Basidiomycota</taxon>
        <taxon>Agaricomycotina</taxon>
        <taxon>Agaricomycetes</taxon>
        <taxon>Agaricomycetidae</taxon>
        <taxon>Agaricales</taxon>
        <taxon>Agaricineae</taxon>
        <taxon>Strophariaceae</taxon>
        <taxon>Psilocybe</taxon>
    </lineage>
</organism>
<dbReference type="GO" id="GO:0005737">
    <property type="term" value="C:cytoplasm"/>
    <property type="evidence" value="ECO:0007669"/>
    <property type="project" value="TreeGrafter"/>
</dbReference>
<dbReference type="SUPFAM" id="SSF56112">
    <property type="entry name" value="Protein kinase-like (PK-like)"/>
    <property type="match status" value="1"/>
</dbReference>
<feature type="compositionally biased region" description="Low complexity" evidence="8">
    <location>
        <begin position="2663"/>
        <end position="2677"/>
    </location>
</feature>
<dbReference type="InterPro" id="IPR018936">
    <property type="entry name" value="PI3/4_kinase_CS"/>
</dbReference>
<dbReference type="SMART" id="SM00145">
    <property type="entry name" value="PI3Ka"/>
    <property type="match status" value="1"/>
</dbReference>
<dbReference type="GO" id="GO:0004430">
    <property type="term" value="F:1-phosphatidylinositol 4-kinase activity"/>
    <property type="evidence" value="ECO:0007669"/>
    <property type="project" value="UniProtKB-EC"/>
</dbReference>
<feature type="compositionally biased region" description="Polar residues" evidence="8">
    <location>
        <begin position="2338"/>
        <end position="2368"/>
    </location>
</feature>
<feature type="region of interest" description="Disordered" evidence="8">
    <location>
        <begin position="2563"/>
        <end position="2588"/>
    </location>
</feature>
<keyword evidence="5" id="KW-0547">Nucleotide-binding</keyword>
<evidence type="ECO:0000313" key="12">
    <source>
        <dbReference type="EMBL" id="KAG5171269.1"/>
    </source>
</evidence>
<reference evidence="12" key="1">
    <citation type="submission" date="2021-02" db="EMBL/GenBank/DDBJ databases">
        <title>Psilocybe cubensis genome.</title>
        <authorList>
            <person name="Mckernan K.J."/>
            <person name="Crawford S."/>
            <person name="Trippe A."/>
            <person name="Kane L.T."/>
            <person name="Mclaughlin S."/>
        </authorList>
    </citation>
    <scope>NUCLEOTIDE SEQUENCE [LARGE SCALE GENOMIC DNA]</scope>
    <source>
        <strain evidence="12">MGC-MH-2018</strain>
    </source>
</reference>
<feature type="region of interest" description="Disordered" evidence="8">
    <location>
        <begin position="2400"/>
        <end position="2426"/>
    </location>
</feature>
<comment type="caution">
    <text evidence="12">The sequence shown here is derived from an EMBL/GenBank/DDBJ whole genome shotgun (WGS) entry which is preliminary data.</text>
</comment>
<dbReference type="InterPro" id="IPR011011">
    <property type="entry name" value="Znf_FYVE_PHD"/>
</dbReference>
<evidence type="ECO:0000256" key="1">
    <source>
        <dbReference type="ARBA" id="ARBA00001686"/>
    </source>
</evidence>
<evidence type="ECO:0000256" key="7">
    <source>
        <dbReference type="ARBA" id="ARBA00022840"/>
    </source>
</evidence>
<evidence type="ECO:0000256" key="2">
    <source>
        <dbReference type="ARBA" id="ARBA00006209"/>
    </source>
</evidence>
<dbReference type="PROSITE" id="PS50815">
    <property type="entry name" value="HORMA"/>
    <property type="match status" value="1"/>
</dbReference>
<dbReference type="PROSITE" id="PS50290">
    <property type="entry name" value="PI3_4_KINASE_3"/>
    <property type="match status" value="1"/>
</dbReference>
<proteinExistence type="inferred from homology"/>
<dbReference type="GO" id="GO:0005524">
    <property type="term" value="F:ATP binding"/>
    <property type="evidence" value="ECO:0007669"/>
    <property type="project" value="UniProtKB-KW"/>
</dbReference>
<dbReference type="FunFam" id="1.10.1070.11:FF:000012">
    <property type="entry name" value="Phosphatidylinositol 4-kinase alpha 1"/>
    <property type="match status" value="1"/>
</dbReference>
<dbReference type="GO" id="GO:0046854">
    <property type="term" value="P:phosphatidylinositol phosphate biosynthetic process"/>
    <property type="evidence" value="ECO:0007669"/>
    <property type="project" value="InterPro"/>
</dbReference>
<dbReference type="InterPro" id="IPR042236">
    <property type="entry name" value="PI3K_accessory_sf"/>
</dbReference>
<dbReference type="CDD" id="cd05167">
    <property type="entry name" value="PI4Kc_III_alpha"/>
    <property type="match status" value="1"/>
</dbReference>